<dbReference type="Gene3D" id="3.90.75.20">
    <property type="match status" value="2"/>
</dbReference>
<dbReference type="Gene3D" id="1.10.10.10">
    <property type="entry name" value="Winged helix-like DNA-binding domain superfamily/Winged helix DNA-binding domain"/>
    <property type="match status" value="3"/>
</dbReference>
<dbReference type="OrthoDB" id="2438771at2759"/>
<organism evidence="3 4">
    <name type="scientific">Klebsormidium nitens</name>
    <name type="common">Green alga</name>
    <name type="synonym">Ulothrix nitens</name>
    <dbReference type="NCBI Taxonomy" id="105231"/>
    <lineage>
        <taxon>Eukaryota</taxon>
        <taxon>Viridiplantae</taxon>
        <taxon>Streptophyta</taxon>
        <taxon>Klebsormidiophyceae</taxon>
        <taxon>Klebsormidiales</taxon>
        <taxon>Klebsormidiaceae</taxon>
        <taxon>Klebsormidium</taxon>
    </lineage>
</organism>
<feature type="domain" description="HNH nuclease" evidence="1">
    <location>
        <begin position="66"/>
        <end position="112"/>
    </location>
</feature>
<dbReference type="SMART" id="SM00497">
    <property type="entry name" value="IENR1"/>
    <property type="match status" value="3"/>
</dbReference>
<feature type="domain" description="HNH nuclease" evidence="1">
    <location>
        <begin position="386"/>
        <end position="426"/>
    </location>
</feature>
<dbReference type="Pfam" id="PF13392">
    <property type="entry name" value="HNH_3"/>
    <property type="match status" value="2"/>
</dbReference>
<evidence type="ECO:0000259" key="2">
    <source>
        <dbReference type="Pfam" id="PF22083"/>
    </source>
</evidence>
<feature type="domain" description="DNA endonuclease I-HmuI-like NUMOD-like" evidence="2">
    <location>
        <begin position="268"/>
        <end position="309"/>
    </location>
</feature>
<dbReference type="InterPro" id="IPR003615">
    <property type="entry name" value="HNH_nuc"/>
</dbReference>
<proteinExistence type="predicted"/>
<dbReference type="AlphaFoldDB" id="A0A1Y1IJ86"/>
<protein>
    <recommendedName>
        <fullName evidence="5">HNH endonuclease</fullName>
    </recommendedName>
</protein>
<dbReference type="InterPro" id="IPR036388">
    <property type="entry name" value="WH-like_DNA-bd_sf"/>
</dbReference>
<dbReference type="InterPro" id="IPR044925">
    <property type="entry name" value="His-Me_finger_sf"/>
</dbReference>
<accession>A0A1Y1IJ86</accession>
<dbReference type="InterPro" id="IPR054307">
    <property type="entry name" value="I-HmuI_NUMOD-like"/>
</dbReference>
<reference evidence="3 4" key="1">
    <citation type="journal article" date="2014" name="Nat. Commun.">
        <title>Klebsormidium flaccidum genome reveals primary factors for plant terrestrial adaptation.</title>
        <authorList>
            <person name="Hori K."/>
            <person name="Maruyama F."/>
            <person name="Fujisawa T."/>
            <person name="Togashi T."/>
            <person name="Yamamoto N."/>
            <person name="Seo M."/>
            <person name="Sato S."/>
            <person name="Yamada T."/>
            <person name="Mori H."/>
            <person name="Tajima N."/>
            <person name="Moriyama T."/>
            <person name="Ikeuchi M."/>
            <person name="Watanabe M."/>
            <person name="Wada H."/>
            <person name="Kobayashi K."/>
            <person name="Saito M."/>
            <person name="Masuda T."/>
            <person name="Sasaki-Sekimoto Y."/>
            <person name="Mashiguchi K."/>
            <person name="Awai K."/>
            <person name="Shimojima M."/>
            <person name="Masuda S."/>
            <person name="Iwai M."/>
            <person name="Nobusawa T."/>
            <person name="Narise T."/>
            <person name="Kondo S."/>
            <person name="Saito H."/>
            <person name="Sato R."/>
            <person name="Murakawa M."/>
            <person name="Ihara Y."/>
            <person name="Oshima-Yamada Y."/>
            <person name="Ohtaka K."/>
            <person name="Satoh M."/>
            <person name="Sonobe K."/>
            <person name="Ishii M."/>
            <person name="Ohtani R."/>
            <person name="Kanamori-Sato M."/>
            <person name="Honoki R."/>
            <person name="Miyazaki D."/>
            <person name="Mochizuki H."/>
            <person name="Umetsu J."/>
            <person name="Higashi K."/>
            <person name="Shibata D."/>
            <person name="Kamiya Y."/>
            <person name="Sato N."/>
            <person name="Nakamura Y."/>
            <person name="Tabata S."/>
            <person name="Ida S."/>
            <person name="Kurokawa K."/>
            <person name="Ohta H."/>
        </authorList>
    </citation>
    <scope>NUCLEOTIDE SEQUENCE [LARGE SCALE GENOMIC DNA]</scope>
    <source>
        <strain evidence="3 4">NIES-2285</strain>
    </source>
</reference>
<dbReference type="Pfam" id="PF22083">
    <property type="entry name" value="I-HmuI_NUMOD-like"/>
    <property type="match status" value="2"/>
</dbReference>
<feature type="domain" description="DNA endonuclease I-HmuI-like NUMOD-like" evidence="2">
    <location>
        <begin position="140"/>
        <end position="180"/>
    </location>
</feature>
<dbReference type="EMBL" id="DF237651">
    <property type="protein sequence ID" value="GAQ90920.1"/>
    <property type="molecule type" value="Genomic_DNA"/>
</dbReference>
<evidence type="ECO:0008006" key="5">
    <source>
        <dbReference type="Google" id="ProtNLM"/>
    </source>
</evidence>
<evidence type="ECO:0000313" key="3">
    <source>
        <dbReference type="EMBL" id="GAQ90920.1"/>
    </source>
</evidence>
<sequence length="491" mass="54302">MEPTGAKRKRQTYEPPTELGRYLHHPVQKEYVGYPDGSIWSKKSGAFIQGSLNGEYVLINLGDKNVYRHRFIFEIANQRVIQPLMHVDHINADKTDNSWTNLQELTSQAHAMKTSADNPKRGAKCGVTLGQKLVATHIGTGEKLSFNSQWHAARELGLHQSNIGKQLRGKLKRVGQYTFEVASAYMDQQRDLPGEQWEDVPKDLAVEYGFQPGIMKGIRISNLGRIQDKMGRRTFGLEVPSKFPGDCYMSTFVGSSVQGQGIISCNIASGEKKRFASQSQAAKELGLFQSNISLCLKGKLASTEGYTFEKDADYENDQADLPGEEWRKIPEDVGIAQGFSSKMLAGMQFSSAGRVRDKRGRRTFGTDLGSHKVVKVADGPLSKKARVHVLCTLAFHGPPPGKDHIVQHINGENSDNSRENLTWVHKTAPSDRRGTVKAVQKIDRESGAVLATYQSIMEAAEANNIAHRNQISDVIAGRKATAGGYGWQFAD</sequence>
<evidence type="ECO:0000259" key="1">
    <source>
        <dbReference type="Pfam" id="PF13392"/>
    </source>
</evidence>
<gene>
    <name evidence="3" type="ORF">KFL_007020070</name>
</gene>
<keyword evidence="4" id="KW-1185">Reference proteome</keyword>
<dbReference type="InterPro" id="IPR003647">
    <property type="entry name" value="Intron_nuc_1_rpt"/>
</dbReference>
<dbReference type="Proteomes" id="UP000054558">
    <property type="component" value="Unassembled WGS sequence"/>
</dbReference>
<name>A0A1Y1IJ86_KLENI</name>
<dbReference type="SUPFAM" id="SSF64496">
    <property type="entry name" value="DNA-binding domain of intron-encoded endonucleases"/>
    <property type="match status" value="2"/>
</dbReference>
<dbReference type="SUPFAM" id="SSF54060">
    <property type="entry name" value="His-Me finger endonucleases"/>
    <property type="match status" value="2"/>
</dbReference>
<evidence type="ECO:0000313" key="4">
    <source>
        <dbReference type="Proteomes" id="UP000054558"/>
    </source>
</evidence>